<dbReference type="RefSeq" id="WP_173949821.1">
    <property type="nucleotide sequence ID" value="NZ_CP102847.1"/>
</dbReference>
<dbReference type="Proteomes" id="UP001017257">
    <property type="component" value="Plasmid pR24_2"/>
</dbReference>
<evidence type="ECO:0000313" key="2">
    <source>
        <dbReference type="Proteomes" id="UP001017257"/>
    </source>
</evidence>
<proteinExistence type="predicted"/>
<keyword evidence="1" id="KW-0614">Plasmid</keyword>
<reference evidence="1" key="1">
    <citation type="submission" date="2022-08" db="EMBL/GenBank/DDBJ databases">
        <title>Microvirga terrae sp. nov., isolated from soil.</title>
        <authorList>
            <person name="Kim K.H."/>
            <person name="Seo Y.L."/>
            <person name="Kim J.M."/>
            <person name="Lee J.K."/>
            <person name="Han D.M."/>
            <person name="Jeon C.O."/>
        </authorList>
    </citation>
    <scope>NUCLEOTIDE SEQUENCE</scope>
    <source>
        <strain evidence="1">R24</strain>
        <plasmid evidence="1">pR24_2</plasmid>
    </source>
</reference>
<dbReference type="SUPFAM" id="SSF46689">
    <property type="entry name" value="Homeodomain-like"/>
    <property type="match status" value="1"/>
</dbReference>
<dbReference type="InterPro" id="IPR009057">
    <property type="entry name" value="Homeodomain-like_sf"/>
</dbReference>
<gene>
    <name evidence="1" type="ORF">HPT29_027430</name>
</gene>
<organism evidence="1 2">
    <name type="scientific">Microvirga terrae</name>
    <dbReference type="NCBI Taxonomy" id="2740529"/>
    <lineage>
        <taxon>Bacteria</taxon>
        <taxon>Pseudomonadati</taxon>
        <taxon>Pseudomonadota</taxon>
        <taxon>Alphaproteobacteria</taxon>
        <taxon>Hyphomicrobiales</taxon>
        <taxon>Methylobacteriaceae</taxon>
        <taxon>Microvirga</taxon>
    </lineage>
</organism>
<dbReference type="EMBL" id="CP102847">
    <property type="protein sequence ID" value="UVF22757.1"/>
    <property type="molecule type" value="Genomic_DNA"/>
</dbReference>
<evidence type="ECO:0000313" key="1">
    <source>
        <dbReference type="EMBL" id="UVF22757.1"/>
    </source>
</evidence>
<accession>A0ABY5S0X7</accession>
<protein>
    <submittedName>
        <fullName evidence="1">Helix-turn-helix domain-containing protein</fullName>
    </submittedName>
</protein>
<dbReference type="Pfam" id="PF13565">
    <property type="entry name" value="HTH_32"/>
    <property type="match status" value="1"/>
</dbReference>
<sequence>MSRHQKDPLRPLTAAERIELTRLSHSQSAPAAGVDRARALLAIADGASYTAAAYLVGRGHNETISAWVSRFNREGLAAVRPHHGGGPRIRYGAQEQQRILAEWARAPQREQDGSATWSLSLLQKALRQAPDGLPRVSRFTIARILHEAGLSWQKSRTWCETGVSLRRRKDGAVRGSDPDAAAKKS</sequence>
<geneLocation type="plasmid" evidence="1 2">
    <name>pR24_2</name>
</geneLocation>
<name>A0ABY5S0X7_9HYPH</name>
<keyword evidence="2" id="KW-1185">Reference proteome</keyword>